<organism evidence="1 2">
    <name type="scientific">Hyalomma asiaticum</name>
    <name type="common">Tick</name>
    <dbReference type="NCBI Taxonomy" id="266040"/>
    <lineage>
        <taxon>Eukaryota</taxon>
        <taxon>Metazoa</taxon>
        <taxon>Ecdysozoa</taxon>
        <taxon>Arthropoda</taxon>
        <taxon>Chelicerata</taxon>
        <taxon>Arachnida</taxon>
        <taxon>Acari</taxon>
        <taxon>Parasitiformes</taxon>
        <taxon>Ixodida</taxon>
        <taxon>Ixodoidea</taxon>
        <taxon>Ixodidae</taxon>
        <taxon>Hyalomminae</taxon>
        <taxon>Hyalomma</taxon>
    </lineage>
</organism>
<dbReference type="Proteomes" id="UP000821845">
    <property type="component" value="Chromosome 6"/>
</dbReference>
<keyword evidence="2" id="KW-1185">Reference proteome</keyword>
<proteinExistence type="predicted"/>
<protein>
    <submittedName>
        <fullName evidence="1">Uncharacterized protein</fullName>
    </submittedName>
</protein>
<comment type="caution">
    <text evidence="1">The sequence shown here is derived from an EMBL/GenBank/DDBJ whole genome shotgun (WGS) entry which is preliminary data.</text>
</comment>
<name>A0ACB7S6H2_HYAAI</name>
<dbReference type="EMBL" id="CM023486">
    <property type="protein sequence ID" value="KAH6928792.1"/>
    <property type="molecule type" value="Genomic_DNA"/>
</dbReference>
<reference evidence="1" key="1">
    <citation type="submission" date="2020-05" db="EMBL/GenBank/DDBJ databases">
        <title>Large-scale comparative analyses of tick genomes elucidate their genetic diversity and vector capacities.</title>
        <authorList>
            <person name="Jia N."/>
            <person name="Wang J."/>
            <person name="Shi W."/>
            <person name="Du L."/>
            <person name="Sun Y."/>
            <person name="Zhan W."/>
            <person name="Jiang J."/>
            <person name="Wang Q."/>
            <person name="Zhang B."/>
            <person name="Ji P."/>
            <person name="Sakyi L.B."/>
            <person name="Cui X."/>
            <person name="Yuan T."/>
            <person name="Jiang B."/>
            <person name="Yang W."/>
            <person name="Lam T.T.-Y."/>
            <person name="Chang Q."/>
            <person name="Ding S."/>
            <person name="Wang X."/>
            <person name="Zhu J."/>
            <person name="Ruan X."/>
            <person name="Zhao L."/>
            <person name="Wei J."/>
            <person name="Que T."/>
            <person name="Du C."/>
            <person name="Cheng J."/>
            <person name="Dai P."/>
            <person name="Han X."/>
            <person name="Huang E."/>
            <person name="Gao Y."/>
            <person name="Liu J."/>
            <person name="Shao H."/>
            <person name="Ye R."/>
            <person name="Li L."/>
            <person name="Wei W."/>
            <person name="Wang X."/>
            <person name="Wang C."/>
            <person name="Yang T."/>
            <person name="Huo Q."/>
            <person name="Li W."/>
            <person name="Guo W."/>
            <person name="Chen H."/>
            <person name="Zhou L."/>
            <person name="Ni X."/>
            <person name="Tian J."/>
            <person name="Zhou Y."/>
            <person name="Sheng Y."/>
            <person name="Liu T."/>
            <person name="Pan Y."/>
            <person name="Xia L."/>
            <person name="Li J."/>
            <person name="Zhao F."/>
            <person name="Cao W."/>
        </authorList>
    </citation>
    <scope>NUCLEOTIDE SEQUENCE</scope>
    <source>
        <strain evidence="1">Hyas-2018</strain>
    </source>
</reference>
<accession>A0ACB7S6H2</accession>
<evidence type="ECO:0000313" key="1">
    <source>
        <dbReference type="EMBL" id="KAH6928792.1"/>
    </source>
</evidence>
<gene>
    <name evidence="1" type="ORF">HPB50_019524</name>
</gene>
<evidence type="ECO:0000313" key="2">
    <source>
        <dbReference type="Proteomes" id="UP000821845"/>
    </source>
</evidence>
<sequence>MKFLWVFAALILENTVASASRHLWAHSQWAEFKATYNKNYGSVEEELFRQKIFLDNRHMIARHNDRYSRGLVSYKLKMNQYGDLLQQEFEELMGNGIRVRDEPLQSTNESTFLPPENLAAIPESVDWRSTLVSPVKDQGTCGACWAFSAVAAIEGQHARKTGHLVELSVQDLVDCCGRDYWNGGCTGGLMDNAFRCVRDRGGIDTAESYPYVAKVSSSLLLSSWNFRNTTWGQQWGQGGYMLLAKDANNQCGIATMASFPLV</sequence>